<feature type="compositionally biased region" description="Low complexity" evidence="1">
    <location>
        <begin position="89"/>
        <end position="191"/>
    </location>
</feature>
<dbReference type="Pfam" id="PF11790">
    <property type="entry name" value="Glyco_hydro_cc"/>
    <property type="match status" value="1"/>
</dbReference>
<dbReference type="OrthoDB" id="5959761at2759"/>
<dbReference type="EMBL" id="NAJL01000036">
    <property type="protein sequence ID" value="TKA25314.1"/>
    <property type="molecule type" value="Genomic_DNA"/>
</dbReference>
<sequence>MQYPLLLAAAALAHAHENHHGRFHALKRDVVTEVEHNVVTITQYVTAGVAAPTTTVEAAADEQAKWRGNGYYHPSFWSAESSSEEEETSTTSPSVYSAPSSPEVSSVEVSSVEPTSSTEPSFSAEPSSSAEVSPVEPASTTEISSAPAPSSTKPSTTFLTTSTPTSTAAAPPAYTSTAPSDSSSSTGITTTNLTPNGKKAGLSGYIGIQSKQAFTDLAPYISWYSDYAPDTPSSQGVQGIPMLWGASGSACTSVVPERLSLFNTVIDATNLPEIMFGFYEPDCNCDMSSEMSVASAQTQWDALIAPLAAQGVVLGSPSMCKQKDEDFLTPFKDGGKRDWDVTSIHINKPDLAGVKEDVEYYVQTYGKPVWVSEFACVHDAGGWSPCTEQSQIDTFIRETVSYLEGNENVVAYGPSNGAGLGDVWPLTSNGELTASGKAYLNAIKNLRVSEEEEEGRGGGRGERRRKRGEEEEEGRGGGRGKRKKMEEEWKQQQQQQQEEEEEEDRSSRSSRSSKRRKGCSRSSRSSSGGKVAAGAAGTAAEERSQQERQEQQQSKGCRKVAEERMQ</sequence>
<dbReference type="GO" id="GO:0071966">
    <property type="term" value="P:fungal-type cell wall polysaccharide metabolic process"/>
    <property type="evidence" value="ECO:0007669"/>
    <property type="project" value="TreeGrafter"/>
</dbReference>
<accession>A0A4U0TT18</accession>
<dbReference type="InterPro" id="IPR024655">
    <property type="entry name" value="Asl1_glyco_hydro_catalytic"/>
</dbReference>
<feature type="compositionally biased region" description="Low complexity" evidence="1">
    <location>
        <begin position="520"/>
        <end position="539"/>
    </location>
</feature>
<dbReference type="Proteomes" id="UP000308549">
    <property type="component" value="Unassembled WGS sequence"/>
</dbReference>
<evidence type="ECO:0000259" key="2">
    <source>
        <dbReference type="Pfam" id="PF11790"/>
    </source>
</evidence>
<proteinExistence type="predicted"/>
<dbReference type="SUPFAM" id="SSF51445">
    <property type="entry name" value="(Trans)glycosidases"/>
    <property type="match status" value="1"/>
</dbReference>
<protein>
    <recommendedName>
        <fullName evidence="2">Asl1-like glycosyl hydrolase catalytic domain-containing protein</fullName>
    </recommendedName>
</protein>
<gene>
    <name evidence="3" type="ORF">B0A50_06218</name>
</gene>
<evidence type="ECO:0000313" key="4">
    <source>
        <dbReference type="Proteomes" id="UP000308549"/>
    </source>
</evidence>
<feature type="domain" description="Asl1-like glycosyl hydrolase catalytic" evidence="2">
    <location>
        <begin position="206"/>
        <end position="439"/>
    </location>
</feature>
<dbReference type="InterPro" id="IPR017853">
    <property type="entry name" value="GH"/>
</dbReference>
<dbReference type="GO" id="GO:0009277">
    <property type="term" value="C:fungal-type cell wall"/>
    <property type="evidence" value="ECO:0007669"/>
    <property type="project" value="TreeGrafter"/>
</dbReference>
<dbReference type="AlphaFoldDB" id="A0A4U0TT18"/>
<dbReference type="PANTHER" id="PTHR34154">
    <property type="entry name" value="ALKALI-SENSITIVE LINKAGE PROTEIN 1"/>
    <property type="match status" value="1"/>
</dbReference>
<name>A0A4U0TT18_9PEZI</name>
<feature type="region of interest" description="Disordered" evidence="1">
    <location>
        <begin position="78"/>
        <end position="196"/>
    </location>
</feature>
<dbReference type="PANTHER" id="PTHR34154:SF14">
    <property type="entry name" value="ASL1-LIKE GLYCOSYL HYDROLASE CATALYTIC DOMAIN-CONTAINING PROTEIN"/>
    <property type="match status" value="1"/>
</dbReference>
<reference evidence="3 4" key="1">
    <citation type="submission" date="2017-03" db="EMBL/GenBank/DDBJ databases">
        <title>Genomes of endolithic fungi from Antarctica.</title>
        <authorList>
            <person name="Coleine C."/>
            <person name="Masonjones S."/>
            <person name="Stajich J.E."/>
        </authorList>
    </citation>
    <scope>NUCLEOTIDE SEQUENCE [LARGE SCALE GENOMIC DNA]</scope>
    <source>
        <strain evidence="3 4">CCFEE 6315</strain>
    </source>
</reference>
<dbReference type="InterPro" id="IPR053183">
    <property type="entry name" value="ASL1"/>
</dbReference>
<feature type="compositionally biased region" description="Basic and acidic residues" evidence="1">
    <location>
        <begin position="540"/>
        <end position="550"/>
    </location>
</feature>
<evidence type="ECO:0000256" key="1">
    <source>
        <dbReference type="SAM" id="MobiDB-lite"/>
    </source>
</evidence>
<keyword evidence="4" id="KW-1185">Reference proteome</keyword>
<organism evidence="3 4">
    <name type="scientific">Salinomyces thailandicus</name>
    <dbReference type="NCBI Taxonomy" id="706561"/>
    <lineage>
        <taxon>Eukaryota</taxon>
        <taxon>Fungi</taxon>
        <taxon>Dikarya</taxon>
        <taxon>Ascomycota</taxon>
        <taxon>Pezizomycotina</taxon>
        <taxon>Dothideomycetes</taxon>
        <taxon>Dothideomycetidae</taxon>
        <taxon>Mycosphaerellales</taxon>
        <taxon>Teratosphaeriaceae</taxon>
        <taxon>Salinomyces</taxon>
    </lineage>
</organism>
<comment type="caution">
    <text evidence="3">The sequence shown here is derived from an EMBL/GenBank/DDBJ whole genome shotgun (WGS) entry which is preliminary data.</text>
</comment>
<feature type="region of interest" description="Disordered" evidence="1">
    <location>
        <begin position="449"/>
        <end position="566"/>
    </location>
</feature>
<evidence type="ECO:0000313" key="3">
    <source>
        <dbReference type="EMBL" id="TKA25314.1"/>
    </source>
</evidence>